<feature type="transmembrane region" description="Helical" evidence="4">
    <location>
        <begin position="20"/>
        <end position="53"/>
    </location>
</feature>
<keyword evidence="3 4" id="KW-0472">Membrane</keyword>
<dbReference type="Gene3D" id="1.20.1560.10">
    <property type="entry name" value="ABC transporter type 1, transmembrane domain"/>
    <property type="match status" value="1"/>
</dbReference>
<evidence type="ECO:0000313" key="5">
    <source>
        <dbReference type="EMBL" id="SVC66603.1"/>
    </source>
</evidence>
<dbReference type="InterPro" id="IPR036640">
    <property type="entry name" value="ABC1_TM_sf"/>
</dbReference>
<dbReference type="GO" id="GO:0005524">
    <property type="term" value="F:ATP binding"/>
    <property type="evidence" value="ECO:0007669"/>
    <property type="project" value="InterPro"/>
</dbReference>
<evidence type="ECO:0000256" key="4">
    <source>
        <dbReference type="SAM" id="Phobius"/>
    </source>
</evidence>
<proteinExistence type="predicted"/>
<evidence type="ECO:0000256" key="1">
    <source>
        <dbReference type="ARBA" id="ARBA00022692"/>
    </source>
</evidence>
<organism evidence="5">
    <name type="scientific">marine metagenome</name>
    <dbReference type="NCBI Taxonomy" id="408172"/>
    <lineage>
        <taxon>unclassified sequences</taxon>
        <taxon>metagenomes</taxon>
        <taxon>ecological metagenomes</taxon>
    </lineage>
</organism>
<evidence type="ECO:0000256" key="3">
    <source>
        <dbReference type="ARBA" id="ARBA00023136"/>
    </source>
</evidence>
<name>A0A382NZN3_9ZZZZ</name>
<dbReference type="GO" id="GO:0016020">
    <property type="term" value="C:membrane"/>
    <property type="evidence" value="ECO:0007669"/>
    <property type="project" value="InterPro"/>
</dbReference>
<keyword evidence="2 4" id="KW-1133">Transmembrane helix</keyword>
<reference evidence="5" key="1">
    <citation type="submission" date="2018-05" db="EMBL/GenBank/DDBJ databases">
        <authorList>
            <person name="Lanie J.A."/>
            <person name="Ng W.-L."/>
            <person name="Kazmierczak K.M."/>
            <person name="Andrzejewski T.M."/>
            <person name="Davidsen T.M."/>
            <person name="Wayne K.J."/>
            <person name="Tettelin H."/>
            <person name="Glass J.I."/>
            <person name="Rusch D."/>
            <person name="Podicherti R."/>
            <person name="Tsui H.-C.T."/>
            <person name="Winkler M.E."/>
        </authorList>
    </citation>
    <scope>NUCLEOTIDE SEQUENCE</scope>
</reference>
<dbReference type="SUPFAM" id="SSF90123">
    <property type="entry name" value="ABC transporter transmembrane region"/>
    <property type="match status" value="1"/>
</dbReference>
<dbReference type="EMBL" id="UINC01103879">
    <property type="protein sequence ID" value="SVC66603.1"/>
    <property type="molecule type" value="Genomic_DNA"/>
</dbReference>
<gene>
    <name evidence="5" type="ORF">METZ01_LOCUS319457</name>
</gene>
<dbReference type="AlphaFoldDB" id="A0A382NZN3"/>
<evidence type="ECO:0000256" key="2">
    <source>
        <dbReference type="ARBA" id="ARBA00022989"/>
    </source>
</evidence>
<feature type="non-terminal residue" evidence="5">
    <location>
        <position position="60"/>
    </location>
</feature>
<keyword evidence="1 4" id="KW-0812">Transmembrane</keyword>
<accession>A0A382NZN3</accession>
<evidence type="ECO:0008006" key="6">
    <source>
        <dbReference type="Google" id="ProtNLM"/>
    </source>
</evidence>
<sequence length="60" mass="6415">MLDLTAEQKKKRRSLKPLAALVPFVLPYTGTLVLALIALLISSAAVLAMPLAVREVIDNG</sequence>
<protein>
    <recommendedName>
        <fullName evidence="6">ABC transmembrane type-1 domain-containing protein</fullName>
    </recommendedName>
</protein>